<dbReference type="GO" id="GO:0050660">
    <property type="term" value="F:flavin adenine dinucleotide binding"/>
    <property type="evidence" value="ECO:0007669"/>
    <property type="project" value="InterPro"/>
</dbReference>
<proteinExistence type="inferred from homology"/>
<dbReference type="AlphaFoldDB" id="A0A9P3LKJ6"/>
<evidence type="ECO:0000259" key="9">
    <source>
        <dbReference type="Pfam" id="PF00732"/>
    </source>
</evidence>
<evidence type="ECO:0000256" key="2">
    <source>
        <dbReference type="ARBA" id="ARBA00010790"/>
    </source>
</evidence>
<dbReference type="Gene3D" id="3.50.50.60">
    <property type="entry name" value="FAD/NAD(P)-binding domain"/>
    <property type="match status" value="1"/>
</dbReference>
<dbReference type="Pfam" id="PF05199">
    <property type="entry name" value="GMC_oxred_C"/>
    <property type="match status" value="1"/>
</dbReference>
<evidence type="ECO:0000256" key="6">
    <source>
        <dbReference type="ARBA" id="ARBA00023002"/>
    </source>
</evidence>
<dbReference type="InterPro" id="IPR007867">
    <property type="entry name" value="GMC_OxRtase_C"/>
</dbReference>
<evidence type="ECO:0000313" key="12">
    <source>
        <dbReference type="Proteomes" id="UP000703269"/>
    </source>
</evidence>
<reference evidence="11 12" key="1">
    <citation type="submission" date="2021-08" db="EMBL/GenBank/DDBJ databases">
        <title>Draft Genome Sequence of Phanerochaete sordida strain YK-624.</title>
        <authorList>
            <person name="Mori T."/>
            <person name="Dohra H."/>
            <person name="Suzuki T."/>
            <person name="Kawagishi H."/>
            <person name="Hirai H."/>
        </authorList>
    </citation>
    <scope>NUCLEOTIDE SEQUENCE [LARGE SCALE GENOMIC DNA]</scope>
    <source>
        <strain evidence="11 12">YK-624</strain>
    </source>
</reference>
<evidence type="ECO:0000256" key="4">
    <source>
        <dbReference type="ARBA" id="ARBA00022729"/>
    </source>
</evidence>
<keyword evidence="6" id="KW-0560">Oxidoreductase</keyword>
<evidence type="ECO:0000259" key="10">
    <source>
        <dbReference type="Pfam" id="PF05199"/>
    </source>
</evidence>
<name>A0A9P3LKJ6_9APHY</name>
<accession>A0A9P3LKJ6</accession>
<keyword evidence="5 8" id="KW-0274">FAD</keyword>
<dbReference type="Pfam" id="PF00732">
    <property type="entry name" value="GMC_oxred_N"/>
    <property type="match status" value="1"/>
</dbReference>
<evidence type="ECO:0000256" key="1">
    <source>
        <dbReference type="ARBA" id="ARBA00001974"/>
    </source>
</evidence>
<evidence type="ECO:0000256" key="5">
    <source>
        <dbReference type="ARBA" id="ARBA00022827"/>
    </source>
</evidence>
<dbReference type="GO" id="GO:0016614">
    <property type="term" value="F:oxidoreductase activity, acting on CH-OH group of donors"/>
    <property type="evidence" value="ECO:0007669"/>
    <property type="project" value="InterPro"/>
</dbReference>
<dbReference type="InterPro" id="IPR000172">
    <property type="entry name" value="GMC_OxRdtase_N"/>
</dbReference>
<dbReference type="InterPro" id="IPR012132">
    <property type="entry name" value="GMC_OxRdtase"/>
</dbReference>
<dbReference type="SUPFAM" id="SSF54373">
    <property type="entry name" value="FAD-linked reductases, C-terminal domain"/>
    <property type="match status" value="1"/>
</dbReference>
<evidence type="ECO:0000256" key="3">
    <source>
        <dbReference type="ARBA" id="ARBA00022630"/>
    </source>
</evidence>
<evidence type="ECO:0000313" key="11">
    <source>
        <dbReference type="EMBL" id="GJE98653.1"/>
    </source>
</evidence>
<feature type="binding site" evidence="8">
    <location>
        <begin position="23"/>
        <end position="24"/>
    </location>
    <ligand>
        <name>FAD</name>
        <dbReference type="ChEBI" id="CHEBI:57692"/>
    </ligand>
</feature>
<dbReference type="PANTHER" id="PTHR11552:SF201">
    <property type="entry name" value="GLUCOSE-METHANOL-CHOLINE OXIDOREDUCTASE N-TERMINAL DOMAIN-CONTAINING PROTEIN"/>
    <property type="match status" value="1"/>
</dbReference>
<gene>
    <name evidence="11" type="ORF">PsYK624_148880</name>
</gene>
<feature type="domain" description="Glucose-methanol-choline oxidoreductase C-terminal" evidence="10">
    <location>
        <begin position="465"/>
        <end position="601"/>
    </location>
</feature>
<dbReference type="Proteomes" id="UP000703269">
    <property type="component" value="Unassembled WGS sequence"/>
</dbReference>
<organism evidence="11 12">
    <name type="scientific">Phanerochaete sordida</name>
    <dbReference type="NCBI Taxonomy" id="48140"/>
    <lineage>
        <taxon>Eukaryota</taxon>
        <taxon>Fungi</taxon>
        <taxon>Dikarya</taxon>
        <taxon>Basidiomycota</taxon>
        <taxon>Agaricomycotina</taxon>
        <taxon>Agaricomycetes</taxon>
        <taxon>Polyporales</taxon>
        <taxon>Phanerochaetaceae</taxon>
        <taxon>Phanerochaete</taxon>
    </lineage>
</organism>
<keyword evidence="12" id="KW-1185">Reference proteome</keyword>
<keyword evidence="4" id="KW-0732">Signal</keyword>
<feature type="binding site" evidence="8">
    <location>
        <position position="245"/>
    </location>
    <ligand>
        <name>FAD</name>
        <dbReference type="ChEBI" id="CHEBI:57692"/>
    </ligand>
</feature>
<dbReference type="PANTHER" id="PTHR11552">
    <property type="entry name" value="GLUCOSE-METHANOL-CHOLINE GMC OXIDOREDUCTASE"/>
    <property type="match status" value="1"/>
</dbReference>
<feature type="domain" description="Glucose-methanol-choline oxidoreductase N-terminal" evidence="9">
    <location>
        <begin position="15"/>
        <end position="326"/>
    </location>
</feature>
<dbReference type="EMBL" id="BPQB01000092">
    <property type="protein sequence ID" value="GJE98653.1"/>
    <property type="molecule type" value="Genomic_DNA"/>
</dbReference>
<feature type="active site" description="Proton acceptor" evidence="7">
    <location>
        <position position="592"/>
    </location>
</feature>
<comment type="similarity">
    <text evidence="2">Belongs to the GMC oxidoreductase family.</text>
</comment>
<dbReference type="SUPFAM" id="SSF51905">
    <property type="entry name" value="FAD/NAD(P)-binding domain"/>
    <property type="match status" value="1"/>
</dbReference>
<comment type="caution">
    <text evidence="11">The sequence shown here is derived from an EMBL/GenBank/DDBJ whole genome shotgun (WGS) entry which is preliminary data.</text>
</comment>
<protein>
    <submittedName>
        <fullName evidence="11">GMC oxidoreductase</fullName>
    </submittedName>
</protein>
<sequence>MPFVTPEELANVQPDYIIVGGGTSGLTLAARLTEDPNITVLVVEAGIHHGATELIDTPGFMGRTIANPTFDWTFLSVPQKRANDRVVLQPRGKGLGGSSLNNFLGIFRPSKVEIDALEELGNPGWNWDNFLHYLKKSETLQVPDISPTNALKYAAKPDPEYHGTEGPIKNSFGPVWAEMHLKLFEAAEALGIPRNPETGNGRNDGCMTSLLSVDATTAKRSYAASAYLEPNLDRKNLLVLTEAYVTKILLEDDGDLKRAVGIQYLRDGKPLRIDTVKRDVIVAGGTLQTPQTLELSGIGNPSILSKFGIETVIDLPGVGENLQDHVGVTTIVEVNTTDETVDTLADPQILKKHEELYKHTKMGMFATVPAPAFVFLSADALGSPEDVASWKEHAHAQNTEVLANAVPSLKSGLEKQYKVQQKLLADKQQSQAELLQFAGRQPLPYAPPGEPGKRYTSLFCALTHPLSRGTVHIAAADPLAPPAIDPNYFANAADLALAVRIVQFALKVYATPPLAGHVTKTLLPPADALAKGEEGIRDYVKANCGPVYHPVGTAAMMPREDGGVVDPSLKVYGTSNLRVVDCSIMPLELSCHIQSIAYAIGEKAADILKAEIARA</sequence>
<keyword evidence="3" id="KW-0285">Flavoprotein</keyword>
<feature type="active site" description="Proton donor" evidence="7">
    <location>
        <position position="549"/>
    </location>
</feature>
<evidence type="ECO:0000256" key="8">
    <source>
        <dbReference type="PIRSR" id="PIRSR000137-2"/>
    </source>
</evidence>
<dbReference type="Gene3D" id="3.30.560.10">
    <property type="entry name" value="Glucose Oxidase, domain 3"/>
    <property type="match status" value="1"/>
</dbReference>
<dbReference type="PIRSF" id="PIRSF000137">
    <property type="entry name" value="Alcohol_oxidase"/>
    <property type="match status" value="1"/>
</dbReference>
<dbReference type="InterPro" id="IPR036188">
    <property type="entry name" value="FAD/NAD-bd_sf"/>
</dbReference>
<comment type="cofactor">
    <cofactor evidence="1 8">
        <name>FAD</name>
        <dbReference type="ChEBI" id="CHEBI:57692"/>
    </cofactor>
</comment>
<dbReference type="OrthoDB" id="269227at2759"/>
<evidence type="ECO:0000256" key="7">
    <source>
        <dbReference type="PIRSR" id="PIRSR000137-1"/>
    </source>
</evidence>